<reference evidence="1" key="1">
    <citation type="submission" date="2024-02" db="EMBL/GenBank/DDBJ databases">
        <title>Tomenella chthoni gen. nov. sp. nov., a member of the family Jonesiaceae isolated from bat guano.</title>
        <authorList>
            <person name="Miller S.L."/>
            <person name="King J."/>
            <person name="Sankaranarayanan K."/>
            <person name="Lawson P.A."/>
        </authorList>
    </citation>
    <scope>NUCLEOTIDE SEQUENCE</scope>
    <source>
        <strain evidence="1">BS-20</strain>
    </source>
</reference>
<sequence length="334" mass="37361">MLDLDDRVIGEIDGVTGGNLQHSASTTVKQGGSLEVVDVDGIDWLHARVKVWRHVGDLKWSRGVYIPSAPMDRWVDGQMIWDVELQGKLSLLSQDEVADWVEVPEGTLVTGFVTDYLHSLGHENLRITESDLRLRTGRAFAPGTTSLHILNDLLDSISYWGMQAGLDGYLEAKPYVRPADRPARYHFVNGENCIYLDDLKKENPLYKVPNRFLVFQTEESERPPLVGVAENLDPDSPFSIPNRGVIAEREENSDLATKPELDARARTRLLERMSNNANVELQHAPLPLELNEAITLERSGTSIQGLHTVQSMTESLVFDADIQTTVREVARIGQ</sequence>
<name>A0AAU7DX88_9MICO</name>
<dbReference type="AlphaFoldDB" id="A0AAU7DX88"/>
<dbReference type="EMBL" id="CP146203">
    <property type="protein sequence ID" value="XBH21617.1"/>
    <property type="molecule type" value="Genomic_DNA"/>
</dbReference>
<accession>A0AAU7DX88</accession>
<proteinExistence type="predicted"/>
<protein>
    <submittedName>
        <fullName evidence="1">Uncharacterized protein</fullName>
    </submittedName>
</protein>
<evidence type="ECO:0000313" key="1">
    <source>
        <dbReference type="EMBL" id="XBH21617.1"/>
    </source>
</evidence>
<organism evidence="1">
    <name type="scientific">Jonesiaceae bacterium BS-20</name>
    <dbReference type="NCBI Taxonomy" id="3120821"/>
    <lineage>
        <taxon>Bacteria</taxon>
        <taxon>Bacillati</taxon>
        <taxon>Actinomycetota</taxon>
        <taxon>Actinomycetes</taxon>
        <taxon>Micrococcales</taxon>
        <taxon>Jonesiaceae</taxon>
    </lineage>
</organism>
<gene>
    <name evidence="1" type="ORF">V5R04_15635</name>
</gene>